<gene>
    <name evidence="2" type="ORF">LKD31_05460</name>
</gene>
<dbReference type="CDD" id="cd00093">
    <property type="entry name" value="HTH_XRE"/>
    <property type="match status" value="1"/>
</dbReference>
<evidence type="ECO:0000313" key="2">
    <source>
        <dbReference type="EMBL" id="MCC2136458.1"/>
    </source>
</evidence>
<dbReference type="GO" id="GO:0003677">
    <property type="term" value="F:DNA binding"/>
    <property type="evidence" value="ECO:0007669"/>
    <property type="project" value="InterPro"/>
</dbReference>
<dbReference type="SMART" id="SM00530">
    <property type="entry name" value="HTH_XRE"/>
    <property type="match status" value="1"/>
</dbReference>
<dbReference type="RefSeq" id="WP_308448938.1">
    <property type="nucleotide sequence ID" value="NZ_JAJEQC010000004.1"/>
</dbReference>
<accession>A0AAE3DH39</accession>
<dbReference type="InterPro" id="IPR001387">
    <property type="entry name" value="Cro/C1-type_HTH"/>
</dbReference>
<name>A0AAE3DH39_9FIRM</name>
<dbReference type="PROSITE" id="PS50943">
    <property type="entry name" value="HTH_CROC1"/>
    <property type="match status" value="1"/>
</dbReference>
<proteinExistence type="predicted"/>
<dbReference type="AlphaFoldDB" id="A0AAE3DH39"/>
<comment type="caution">
    <text evidence="2">The sequence shown here is derived from an EMBL/GenBank/DDBJ whole genome shotgun (WGS) entry which is preliminary data.</text>
</comment>
<evidence type="ECO:0000313" key="3">
    <source>
        <dbReference type="Proteomes" id="UP001199424"/>
    </source>
</evidence>
<dbReference type="Gene3D" id="1.10.260.40">
    <property type="entry name" value="lambda repressor-like DNA-binding domains"/>
    <property type="match status" value="1"/>
</dbReference>
<dbReference type="SUPFAM" id="SSF47413">
    <property type="entry name" value="lambda repressor-like DNA-binding domains"/>
    <property type="match status" value="1"/>
</dbReference>
<protein>
    <submittedName>
        <fullName evidence="2">Helix-turn-helix domain-containing protein</fullName>
    </submittedName>
</protein>
<organism evidence="2 3">
    <name type="scientific">Hominenteromicrobium mulieris</name>
    <dbReference type="NCBI Taxonomy" id="2885357"/>
    <lineage>
        <taxon>Bacteria</taxon>
        <taxon>Bacillati</taxon>
        <taxon>Bacillota</taxon>
        <taxon>Clostridia</taxon>
        <taxon>Eubacteriales</taxon>
        <taxon>Oscillospiraceae</taxon>
        <taxon>Hominenteromicrobium</taxon>
    </lineage>
</organism>
<evidence type="ECO:0000259" key="1">
    <source>
        <dbReference type="PROSITE" id="PS50943"/>
    </source>
</evidence>
<sequence length="94" mass="10730">MKCLFTHTIFVEVIHLLWENNIVGQTIRSVRKAKGMSQEVLSGFAGIARTHLTMIECGTKQANFSTICKIAEAFDMRPSELVRKMEEAEEKRDK</sequence>
<reference evidence="2" key="1">
    <citation type="submission" date="2021-10" db="EMBL/GenBank/DDBJ databases">
        <title>Anaerobic single-cell dispensing facilitates the cultivation of human gut bacteria.</title>
        <authorList>
            <person name="Afrizal A."/>
        </authorList>
    </citation>
    <scope>NUCLEOTIDE SEQUENCE</scope>
    <source>
        <strain evidence="2">CLA-AA-H250</strain>
    </source>
</reference>
<dbReference type="EMBL" id="JAJEQC010000004">
    <property type="protein sequence ID" value="MCC2136458.1"/>
    <property type="molecule type" value="Genomic_DNA"/>
</dbReference>
<dbReference type="Pfam" id="PF01381">
    <property type="entry name" value="HTH_3"/>
    <property type="match status" value="1"/>
</dbReference>
<dbReference type="Proteomes" id="UP001199424">
    <property type="component" value="Unassembled WGS sequence"/>
</dbReference>
<feature type="domain" description="HTH cro/C1-type" evidence="1">
    <location>
        <begin position="27"/>
        <end position="81"/>
    </location>
</feature>
<dbReference type="InterPro" id="IPR010982">
    <property type="entry name" value="Lambda_DNA-bd_dom_sf"/>
</dbReference>
<keyword evidence="3" id="KW-1185">Reference proteome</keyword>